<dbReference type="AlphaFoldDB" id="A0A4R1KEX1"/>
<dbReference type="Proteomes" id="UP000295565">
    <property type="component" value="Unassembled WGS sequence"/>
</dbReference>
<feature type="binding site" evidence="1">
    <location>
        <position position="179"/>
    </location>
    <ligand>
        <name>Zn(2+)</name>
        <dbReference type="ChEBI" id="CHEBI:29105"/>
    </ligand>
</feature>
<dbReference type="EMBL" id="SMGD01000003">
    <property type="protein sequence ID" value="TCK63206.1"/>
    <property type="molecule type" value="Genomic_DNA"/>
</dbReference>
<protein>
    <submittedName>
        <fullName evidence="2">DNA-3-methyladenine glycosylase I</fullName>
    </submittedName>
</protein>
<keyword evidence="1" id="KW-0479">Metal-binding</keyword>
<dbReference type="InterPro" id="IPR011257">
    <property type="entry name" value="DNA_glycosylase"/>
</dbReference>
<feature type="binding site" evidence="1">
    <location>
        <position position="175"/>
    </location>
    <ligand>
        <name>Zn(2+)</name>
        <dbReference type="ChEBI" id="CHEBI:29105"/>
    </ligand>
</feature>
<keyword evidence="3" id="KW-1185">Reference proteome</keyword>
<organism evidence="2 3">
    <name type="scientific">Celerinatantimonas diazotrophica</name>
    <dbReference type="NCBI Taxonomy" id="412034"/>
    <lineage>
        <taxon>Bacteria</taxon>
        <taxon>Pseudomonadati</taxon>
        <taxon>Pseudomonadota</taxon>
        <taxon>Gammaproteobacteria</taxon>
        <taxon>Celerinatantimonadaceae</taxon>
        <taxon>Celerinatantimonas</taxon>
    </lineage>
</organism>
<proteinExistence type="predicted"/>
<comment type="caution">
    <text evidence="2">The sequence shown here is derived from an EMBL/GenBank/DDBJ whole genome shotgun (WGS) entry which is preliminary data.</text>
</comment>
<name>A0A4R1KEX1_9GAMM</name>
<dbReference type="PANTHER" id="PTHR30037:SF4">
    <property type="entry name" value="DNA-3-METHYLADENINE GLYCOSYLASE I"/>
    <property type="match status" value="1"/>
</dbReference>
<dbReference type="RefSeq" id="WP_131911175.1">
    <property type="nucleotide sequence ID" value="NZ_OU594967.1"/>
</dbReference>
<sequence>MPECSWPGNDAQYRQYHDQCWGMPVVDSQELFAKLCLDGQQAGLSWITILRKQSEYYRLFEQFNPEKIVLFDDNKIQQLLQEPGIVRNRLKINSIVQNAQAYLNLRDQGINFSDYLWSFVNNFPIDHQLVDGKDTPTTSPESKAMAKSLKKQGFKFVGETICYAFMQAVGIINDHLVSCSAHSRCNQRARELF</sequence>
<dbReference type="Pfam" id="PF03352">
    <property type="entry name" value="Adenine_glyco"/>
    <property type="match status" value="1"/>
</dbReference>
<keyword evidence="1" id="KW-0862">Zinc</keyword>
<dbReference type="InterPro" id="IPR005019">
    <property type="entry name" value="Adenine_glyco"/>
</dbReference>
<dbReference type="GO" id="GO:0046872">
    <property type="term" value="F:metal ion binding"/>
    <property type="evidence" value="ECO:0007669"/>
    <property type="project" value="UniProtKB-KW"/>
</dbReference>
<dbReference type="SUPFAM" id="SSF48150">
    <property type="entry name" value="DNA-glycosylase"/>
    <property type="match status" value="1"/>
</dbReference>
<evidence type="ECO:0000313" key="2">
    <source>
        <dbReference type="EMBL" id="TCK63206.1"/>
    </source>
</evidence>
<evidence type="ECO:0000256" key="1">
    <source>
        <dbReference type="PIRSR" id="PIRSR605019-1"/>
    </source>
</evidence>
<accession>A0A4R1KEX1</accession>
<dbReference type="PANTHER" id="PTHR30037">
    <property type="entry name" value="DNA-3-METHYLADENINE GLYCOSYLASE 1"/>
    <property type="match status" value="1"/>
</dbReference>
<dbReference type="GO" id="GO:0008725">
    <property type="term" value="F:DNA-3-methyladenine glycosylase activity"/>
    <property type="evidence" value="ECO:0007669"/>
    <property type="project" value="InterPro"/>
</dbReference>
<dbReference type="GO" id="GO:0006284">
    <property type="term" value="P:base-excision repair"/>
    <property type="evidence" value="ECO:0007669"/>
    <property type="project" value="InterPro"/>
</dbReference>
<dbReference type="Gene3D" id="1.10.340.30">
    <property type="entry name" value="Hypothetical protein, domain 2"/>
    <property type="match status" value="1"/>
</dbReference>
<evidence type="ECO:0000313" key="3">
    <source>
        <dbReference type="Proteomes" id="UP000295565"/>
    </source>
</evidence>
<reference evidence="2 3" key="1">
    <citation type="submission" date="2019-03" db="EMBL/GenBank/DDBJ databases">
        <title>Genomic Encyclopedia of Type Strains, Phase IV (KMG-IV): sequencing the most valuable type-strain genomes for metagenomic binning, comparative biology and taxonomic classification.</title>
        <authorList>
            <person name="Goeker M."/>
        </authorList>
    </citation>
    <scope>NUCLEOTIDE SEQUENCE [LARGE SCALE GENOMIC DNA]</scope>
    <source>
        <strain evidence="2 3">DSM 18577</strain>
    </source>
</reference>
<feature type="binding site" evidence="1">
    <location>
        <position position="17"/>
    </location>
    <ligand>
        <name>Zn(2+)</name>
        <dbReference type="ChEBI" id="CHEBI:29105"/>
    </ligand>
</feature>
<dbReference type="OrthoDB" id="9807664at2"/>
<feature type="binding site" evidence="1">
    <location>
        <position position="4"/>
    </location>
    <ligand>
        <name>Zn(2+)</name>
        <dbReference type="ChEBI" id="CHEBI:29105"/>
    </ligand>
</feature>
<gene>
    <name evidence="2" type="ORF">EV690_0303</name>
</gene>
<dbReference type="InterPro" id="IPR052891">
    <property type="entry name" value="DNA-3mA_glycosylase"/>
</dbReference>